<dbReference type="AlphaFoldDB" id="A0A096AUM5"/>
<dbReference type="RefSeq" id="WP_036882083.1">
    <property type="nucleotide sequence ID" value="NZ_JRNR01000003.1"/>
</dbReference>
<reference evidence="1 2" key="1">
    <citation type="submission" date="2014-07" db="EMBL/GenBank/DDBJ databases">
        <authorList>
            <person name="McCorrison J."/>
            <person name="Sanka R."/>
            <person name="Torralba M."/>
            <person name="Gillis M."/>
            <person name="Haft D.H."/>
            <person name="Methe B."/>
            <person name="Sutton G."/>
            <person name="Nelson K.E."/>
        </authorList>
    </citation>
    <scope>NUCLEOTIDE SEQUENCE [LARGE SCALE GENOMIC DNA]</scope>
    <source>
        <strain evidence="1 2">DNF00882</strain>
    </source>
</reference>
<evidence type="ECO:0000313" key="1">
    <source>
        <dbReference type="EMBL" id="KGF50446.1"/>
    </source>
</evidence>
<sequence>MRDYTQYSVADLRRYISAENFGLILDDTNAKYNTAIWRRYADWGTPSDDKEWIQGQKETPIMVRASLLGTHSGKPQRNGEGWKYYGGSIMKMGHGFSIDEDDLFMIRKNKNLMGVPYPILMADTVSDKTNVMIGGVHAELNYVTLQALSTGQIKEFSVDGTSFDFKFPIADSHFIKAESGKEWFTKNTGTGAIEVNIKADPIKDLLDAQKYLTKDLNLSVDHWKISQELFDRMLLHKSVVDACVARANYFDKANVHLTPQEVLNFMHDMGVWAFDVVDYKSRHEEDGIGVPDAPAFDEHNLAACSSMIMPFEMKCTNSIYIDRQRMGQVAQNHNYFLVEDRIMVLSSTEERPFKNVVDCELYAAPVFNNIREIGFFTAWKEA</sequence>
<protein>
    <submittedName>
        <fullName evidence="1">Uncharacterized protein</fullName>
    </submittedName>
</protein>
<proteinExistence type="predicted"/>
<organism evidence="1 2">
    <name type="scientific">Prevotella disiens DNF00882</name>
    <dbReference type="NCBI Taxonomy" id="1401075"/>
    <lineage>
        <taxon>Bacteria</taxon>
        <taxon>Pseudomonadati</taxon>
        <taxon>Bacteroidota</taxon>
        <taxon>Bacteroidia</taxon>
        <taxon>Bacteroidales</taxon>
        <taxon>Prevotellaceae</taxon>
        <taxon>Prevotella</taxon>
    </lineage>
</organism>
<name>A0A096AUM5_9BACT</name>
<dbReference type="EMBL" id="JRNR01000003">
    <property type="protein sequence ID" value="KGF50446.1"/>
    <property type="molecule type" value="Genomic_DNA"/>
</dbReference>
<accession>A0A096AUM5</accession>
<gene>
    <name evidence="1" type="ORF">HMPREF0654_01050</name>
</gene>
<dbReference type="Proteomes" id="UP000029538">
    <property type="component" value="Unassembled WGS sequence"/>
</dbReference>
<evidence type="ECO:0000313" key="2">
    <source>
        <dbReference type="Proteomes" id="UP000029538"/>
    </source>
</evidence>
<comment type="caution">
    <text evidence="1">The sequence shown here is derived from an EMBL/GenBank/DDBJ whole genome shotgun (WGS) entry which is preliminary data.</text>
</comment>